<dbReference type="RefSeq" id="WP_126724274.1">
    <property type="nucleotide sequence ID" value="NZ_RYZH01000007.1"/>
</dbReference>
<dbReference type="CDD" id="cd14014">
    <property type="entry name" value="STKc_PknB_like"/>
    <property type="match status" value="1"/>
</dbReference>
<dbReference type="EMBL" id="RYZH01000007">
    <property type="protein sequence ID" value="RUL88786.1"/>
    <property type="molecule type" value="Genomic_DNA"/>
</dbReference>
<accession>A0A432MNU9</accession>
<gene>
    <name evidence="8" type="ORF">TsocGM_05365</name>
</gene>
<feature type="region of interest" description="Disordered" evidence="6">
    <location>
        <begin position="1307"/>
        <end position="1337"/>
    </location>
</feature>
<dbReference type="Proteomes" id="UP000280296">
    <property type="component" value="Unassembled WGS sequence"/>
</dbReference>
<reference evidence="8 9" key="1">
    <citation type="submission" date="2018-12" db="EMBL/GenBank/DDBJ databases">
        <authorList>
            <person name="Toschakov S.V."/>
        </authorList>
    </citation>
    <scope>NUCLEOTIDE SEQUENCE [LARGE SCALE GENOMIC DNA]</scope>
    <source>
        <strain evidence="8 9">GM2012</strain>
    </source>
</reference>
<dbReference type="GO" id="GO:0004674">
    <property type="term" value="F:protein serine/threonine kinase activity"/>
    <property type="evidence" value="ECO:0007669"/>
    <property type="project" value="TreeGrafter"/>
</dbReference>
<dbReference type="Gene3D" id="3.30.200.20">
    <property type="entry name" value="Phosphorylase Kinase, domain 1"/>
    <property type="match status" value="1"/>
</dbReference>
<feature type="compositionally biased region" description="Basic and acidic residues" evidence="6">
    <location>
        <begin position="165"/>
        <end position="175"/>
    </location>
</feature>
<dbReference type="InterPro" id="IPR011009">
    <property type="entry name" value="Kinase-like_dom_sf"/>
</dbReference>
<evidence type="ECO:0000259" key="7">
    <source>
        <dbReference type="PROSITE" id="PS50011"/>
    </source>
</evidence>
<dbReference type="PROSITE" id="PS50011">
    <property type="entry name" value="PROTEIN_KINASE_DOM"/>
    <property type="match status" value="1"/>
</dbReference>
<dbReference type="PANTHER" id="PTHR43289:SF6">
    <property type="entry name" value="SERINE_THREONINE-PROTEIN KINASE NEKL-3"/>
    <property type="match status" value="1"/>
</dbReference>
<dbReference type="GO" id="GO:0005524">
    <property type="term" value="F:ATP binding"/>
    <property type="evidence" value="ECO:0007669"/>
    <property type="project" value="UniProtKB-UniRule"/>
</dbReference>
<feature type="binding site" evidence="5">
    <location>
        <position position="219"/>
    </location>
    <ligand>
        <name>ATP</name>
        <dbReference type="ChEBI" id="CHEBI:30616"/>
    </ligand>
</feature>
<feature type="compositionally biased region" description="Basic and acidic residues" evidence="6">
    <location>
        <begin position="31"/>
        <end position="48"/>
    </location>
</feature>
<keyword evidence="4 5" id="KW-0067">ATP-binding</keyword>
<keyword evidence="3" id="KW-0418">Kinase</keyword>
<dbReference type="OrthoDB" id="6111975at2"/>
<name>A0A432MNU9_9BACT</name>
<evidence type="ECO:0000313" key="9">
    <source>
        <dbReference type="Proteomes" id="UP000280296"/>
    </source>
</evidence>
<evidence type="ECO:0000256" key="1">
    <source>
        <dbReference type="ARBA" id="ARBA00022679"/>
    </source>
</evidence>
<protein>
    <submittedName>
        <fullName evidence="8">Tetratricopeptide repeat protein</fullName>
    </submittedName>
</protein>
<dbReference type="PANTHER" id="PTHR43289">
    <property type="entry name" value="MITOGEN-ACTIVATED PROTEIN KINASE KINASE KINASE 20-RELATED"/>
    <property type="match status" value="1"/>
</dbReference>
<feature type="domain" description="Protein kinase" evidence="7">
    <location>
        <begin position="189"/>
        <end position="491"/>
    </location>
</feature>
<dbReference type="SMART" id="SM00028">
    <property type="entry name" value="TPR"/>
    <property type="match status" value="7"/>
</dbReference>
<dbReference type="Gene3D" id="1.25.40.10">
    <property type="entry name" value="Tetratricopeptide repeat domain"/>
    <property type="match status" value="2"/>
</dbReference>
<evidence type="ECO:0000256" key="6">
    <source>
        <dbReference type="SAM" id="MobiDB-lite"/>
    </source>
</evidence>
<evidence type="ECO:0000256" key="5">
    <source>
        <dbReference type="PROSITE-ProRule" id="PRU10141"/>
    </source>
</evidence>
<dbReference type="Pfam" id="PF00069">
    <property type="entry name" value="Pkinase"/>
    <property type="match status" value="1"/>
</dbReference>
<dbReference type="SUPFAM" id="SSF56112">
    <property type="entry name" value="Protein kinase-like (PK-like)"/>
    <property type="match status" value="1"/>
</dbReference>
<organism evidence="8 9">
    <name type="scientific">Tautonia sociabilis</name>
    <dbReference type="NCBI Taxonomy" id="2080755"/>
    <lineage>
        <taxon>Bacteria</taxon>
        <taxon>Pseudomonadati</taxon>
        <taxon>Planctomycetota</taxon>
        <taxon>Planctomycetia</taxon>
        <taxon>Isosphaerales</taxon>
        <taxon>Isosphaeraceae</taxon>
        <taxon>Tautonia</taxon>
    </lineage>
</organism>
<keyword evidence="9" id="KW-1185">Reference proteome</keyword>
<dbReference type="InterPro" id="IPR011990">
    <property type="entry name" value="TPR-like_helical_dom_sf"/>
</dbReference>
<feature type="region of interest" description="Disordered" evidence="6">
    <location>
        <begin position="152"/>
        <end position="182"/>
    </location>
</feature>
<dbReference type="Gene3D" id="1.10.510.10">
    <property type="entry name" value="Transferase(Phosphotransferase) domain 1"/>
    <property type="match status" value="1"/>
</dbReference>
<evidence type="ECO:0000256" key="2">
    <source>
        <dbReference type="ARBA" id="ARBA00022741"/>
    </source>
</evidence>
<dbReference type="InterPro" id="IPR008271">
    <property type="entry name" value="Ser/Thr_kinase_AS"/>
</dbReference>
<dbReference type="SUPFAM" id="SSF48452">
    <property type="entry name" value="TPR-like"/>
    <property type="match status" value="3"/>
</dbReference>
<proteinExistence type="predicted"/>
<dbReference type="Pfam" id="PF13432">
    <property type="entry name" value="TPR_16"/>
    <property type="match status" value="2"/>
</dbReference>
<sequence>MTEPSSPISLATTSGRTWDDASSPAAARLARRFEDDWRRSPPHGRPDPARYLPDSPDQRPGAWLALLRADLGLRWEAGDRHPVERYLERYPDLDDQVLVGLLYEEFCLREEAGAAPDPSEFDRRFPELAPQLRRVLDIHELIGGANAPTLGSLGGTVDTGVAPKTRREGEPRPDDPVEFPEAGETIGGFRLAEELGRGSFARVYLAHERLLADRPVALKVASAGSREPQTLARLQHTHIVPVHSYRVDPVTGLHLLCMPFFGRTTLAAVLADPATATARSGAELLEVLDRLEPPPPGAPRGETAARRALAARSFSGGIAWWGARLAEALQHAHDRGVLHRDVKPTNVLVTADGLPMLLDFNLALGPMLDGPDDEPAKLGGTIAYMAPEHIEALADGVDTGVDARADVFALGVVLFEAIAGTRPFPVVKQARSVPEALLMTAQQRREGAPPLLRGGRPISPALEAVIRRSLEPDPERRYQSAAELAADLQAVADDGPLRVALEPLGSRSVRWARRHRLRFAVAAPFVVAAAVAIEAIHQAQVNRMAAEDEVERSIGQADLLQQQGKLNEAIQIYQRAAEDASRYPSLSGLARQASDRKKRAQYTRYLSSCADELFDQADRLRYRLFGFVAPEWPLEEDLREVLRDFRVFEDVDWASRPDIALLRPEQRGRLLDEVPELLFLRAIHQWLSGRPRPALANEVADLRDRAVRAMPLDDPRRAPWDRLAREVGVEAPAVSPSSAARRSGGNASMRGADAAFLWGIAFAARFQGTEDPADADLARAWLERASRHRPDSYWPRFYLATFSLEMGRTGEALRHADAAVALKPTSAWARFNRAIALWESGNSVEAEDDLRAAAELVSAGDLDHLGERIELNLGLLRFERGDREAARAHFRRLLGEAPIGTMIGGIGARGLVGPTVATGSGLGGPVAELVARAATSAANGSPFARAAKLNLARLDHEQGRADLALLAYSDLLFEQPGHREARLGRALLRLGLGDAEGALADSAVLARSDRLGLVGPGGRPRPPDPVALAESTELHARCLLELGRAEASRREAEEANRISPAPSRARLELRATLATRPGASLRLDDPRVIDLLPNPGPALAADLRAAAEALAEPPAGPEPSPVPRRLTRAVLLACLGDASEAIDEATEAVLGAPDSAHPRLVRARIRHRMGELDGALADLDAALALHPDDEESLTLRGLILAERGRPPAALADLDRARALGRDDADVHRGRAVALAALGRLDAALAEASTALARDPHDPTLALLRARLLLRAGRADEARADLELARSWSVDRPELKAVVSLWRRALSSAGSGRGGSANTARASGSRRAGSANRSAATE</sequence>
<evidence type="ECO:0000313" key="8">
    <source>
        <dbReference type="EMBL" id="RUL88786.1"/>
    </source>
</evidence>
<keyword evidence="2 5" id="KW-0547">Nucleotide-binding</keyword>
<dbReference type="InterPro" id="IPR019734">
    <property type="entry name" value="TPR_rpt"/>
</dbReference>
<keyword evidence="1" id="KW-0808">Transferase</keyword>
<feature type="region of interest" description="Disordered" evidence="6">
    <location>
        <begin position="1"/>
        <end position="56"/>
    </location>
</feature>
<feature type="compositionally biased region" description="Polar residues" evidence="6">
    <location>
        <begin position="1"/>
        <end position="16"/>
    </location>
</feature>
<dbReference type="InterPro" id="IPR017441">
    <property type="entry name" value="Protein_kinase_ATP_BS"/>
</dbReference>
<reference evidence="8 9" key="2">
    <citation type="submission" date="2019-01" db="EMBL/GenBank/DDBJ databases">
        <title>Tautonia sociabilis, a novel thermotolerant planctomycete of Isosphaeraceae family, isolated from a 4000 m deep subterranean habitat.</title>
        <authorList>
            <person name="Kovaleva O.L."/>
            <person name="Elcheninov A.G."/>
            <person name="Van Heerden E."/>
            <person name="Toshchakov S.V."/>
            <person name="Novikov A."/>
            <person name="Bonch-Osmolovskaya E.A."/>
            <person name="Kublanov I.V."/>
        </authorList>
    </citation>
    <scope>NUCLEOTIDE SEQUENCE [LARGE SCALE GENOMIC DNA]</scope>
    <source>
        <strain evidence="8 9">GM2012</strain>
    </source>
</reference>
<evidence type="ECO:0000256" key="3">
    <source>
        <dbReference type="ARBA" id="ARBA00022777"/>
    </source>
</evidence>
<evidence type="ECO:0000256" key="4">
    <source>
        <dbReference type="ARBA" id="ARBA00022840"/>
    </source>
</evidence>
<dbReference type="PROSITE" id="PS00108">
    <property type="entry name" value="PROTEIN_KINASE_ST"/>
    <property type="match status" value="1"/>
</dbReference>
<dbReference type="SMART" id="SM00220">
    <property type="entry name" value="S_TKc"/>
    <property type="match status" value="1"/>
</dbReference>
<dbReference type="InterPro" id="IPR000719">
    <property type="entry name" value="Prot_kinase_dom"/>
</dbReference>
<dbReference type="PROSITE" id="PS00107">
    <property type="entry name" value="PROTEIN_KINASE_ATP"/>
    <property type="match status" value="1"/>
</dbReference>
<comment type="caution">
    <text evidence="8">The sequence shown here is derived from an EMBL/GenBank/DDBJ whole genome shotgun (WGS) entry which is preliminary data.</text>
</comment>